<keyword evidence="2" id="KW-1185">Reference proteome</keyword>
<evidence type="ECO:0000313" key="2">
    <source>
        <dbReference type="Proteomes" id="UP000307440"/>
    </source>
</evidence>
<name>A0A5C3KIB5_COPMA</name>
<proteinExistence type="predicted"/>
<dbReference type="AlphaFoldDB" id="A0A5C3KIB5"/>
<gene>
    <name evidence="1" type="ORF">FA15DRAFT_648175</name>
</gene>
<evidence type="ECO:0000313" key="1">
    <source>
        <dbReference type="EMBL" id="TFK19605.1"/>
    </source>
</evidence>
<dbReference type="Proteomes" id="UP000307440">
    <property type="component" value="Unassembled WGS sequence"/>
</dbReference>
<dbReference type="EMBL" id="ML210333">
    <property type="protein sequence ID" value="TFK19605.1"/>
    <property type="molecule type" value="Genomic_DNA"/>
</dbReference>
<protein>
    <recommendedName>
        <fullName evidence="3">Aminoglycoside phosphotransferase domain-containing protein</fullName>
    </recommendedName>
</protein>
<reference evidence="1 2" key="1">
    <citation type="journal article" date="2019" name="Nat. Ecol. Evol.">
        <title>Megaphylogeny resolves global patterns of mushroom evolution.</title>
        <authorList>
            <person name="Varga T."/>
            <person name="Krizsan K."/>
            <person name="Foldi C."/>
            <person name="Dima B."/>
            <person name="Sanchez-Garcia M."/>
            <person name="Sanchez-Ramirez S."/>
            <person name="Szollosi G.J."/>
            <person name="Szarkandi J.G."/>
            <person name="Papp V."/>
            <person name="Albert L."/>
            <person name="Andreopoulos W."/>
            <person name="Angelini C."/>
            <person name="Antonin V."/>
            <person name="Barry K.W."/>
            <person name="Bougher N.L."/>
            <person name="Buchanan P."/>
            <person name="Buyck B."/>
            <person name="Bense V."/>
            <person name="Catcheside P."/>
            <person name="Chovatia M."/>
            <person name="Cooper J."/>
            <person name="Damon W."/>
            <person name="Desjardin D."/>
            <person name="Finy P."/>
            <person name="Geml J."/>
            <person name="Haridas S."/>
            <person name="Hughes K."/>
            <person name="Justo A."/>
            <person name="Karasinski D."/>
            <person name="Kautmanova I."/>
            <person name="Kiss B."/>
            <person name="Kocsube S."/>
            <person name="Kotiranta H."/>
            <person name="LaButti K.M."/>
            <person name="Lechner B.E."/>
            <person name="Liimatainen K."/>
            <person name="Lipzen A."/>
            <person name="Lukacs Z."/>
            <person name="Mihaltcheva S."/>
            <person name="Morgado L.N."/>
            <person name="Niskanen T."/>
            <person name="Noordeloos M.E."/>
            <person name="Ohm R.A."/>
            <person name="Ortiz-Santana B."/>
            <person name="Ovrebo C."/>
            <person name="Racz N."/>
            <person name="Riley R."/>
            <person name="Savchenko A."/>
            <person name="Shiryaev A."/>
            <person name="Soop K."/>
            <person name="Spirin V."/>
            <person name="Szebenyi C."/>
            <person name="Tomsovsky M."/>
            <person name="Tulloss R.E."/>
            <person name="Uehling J."/>
            <person name="Grigoriev I.V."/>
            <person name="Vagvolgyi C."/>
            <person name="Papp T."/>
            <person name="Martin F.M."/>
            <person name="Miettinen O."/>
            <person name="Hibbett D.S."/>
            <person name="Nagy L.G."/>
        </authorList>
    </citation>
    <scope>NUCLEOTIDE SEQUENCE [LARGE SCALE GENOMIC DNA]</scope>
    <source>
        <strain evidence="1 2">CBS 121175</strain>
    </source>
</reference>
<evidence type="ECO:0008006" key="3">
    <source>
        <dbReference type="Google" id="ProtNLM"/>
    </source>
</evidence>
<dbReference type="OrthoDB" id="5210591at2759"/>
<accession>A0A5C3KIB5</accession>
<organism evidence="1 2">
    <name type="scientific">Coprinopsis marcescibilis</name>
    <name type="common">Agaric fungus</name>
    <name type="synonym">Psathyrella marcescibilis</name>
    <dbReference type="NCBI Taxonomy" id="230819"/>
    <lineage>
        <taxon>Eukaryota</taxon>
        <taxon>Fungi</taxon>
        <taxon>Dikarya</taxon>
        <taxon>Basidiomycota</taxon>
        <taxon>Agaricomycotina</taxon>
        <taxon>Agaricomycetes</taxon>
        <taxon>Agaricomycetidae</taxon>
        <taxon>Agaricales</taxon>
        <taxon>Agaricineae</taxon>
        <taxon>Psathyrellaceae</taxon>
        <taxon>Coprinopsis</taxon>
    </lineage>
</organism>
<sequence>MSDLTSTSTADNNTLSLENARAIVRKHSDSGDKVVVTVEEIKRYGFSYTAGFKVYVVDLESKDKKSHSSCFISIATSPENKSNEDYHTNNLHIVHSLLATVRSKTEIPINDSILDTSQDIISFPYLLSPPSPFASSDIISLREAKQQGHLSPQDTLLVDLLLGRFLAQLHTNVQNDWYGIPTPPTAPPTDPSYSWQETFTLLFETLLGQVQELGYTDLPYGEMQRHMSRAIAFFLFDDVEVPSLIWLTGSEDDIYISLPSHPGTKPPSIAAIIPSLSHALWGDPLLETLFMDLKSAPAVLEGYKGSGGGPLLSFPRQKTKRIWYTIFLALLVLSESGSSAEGGSGGDALSAERAENKAWARKTIVENAELLKDSPCY</sequence>